<dbReference type="GO" id="GO:0043335">
    <property type="term" value="P:protein unfolding"/>
    <property type="evidence" value="ECO:0007669"/>
    <property type="project" value="TreeGrafter"/>
</dbReference>
<dbReference type="InterPro" id="IPR037041">
    <property type="entry name" value="Trigger_fac_C_sf"/>
</dbReference>
<dbReference type="InterPro" id="IPR046357">
    <property type="entry name" value="PPIase_dom_sf"/>
</dbReference>
<dbReference type="AlphaFoldDB" id="A0A176W5K0"/>
<dbReference type="HAMAP" id="MF_00303">
    <property type="entry name" value="Trigger_factor_Tig"/>
    <property type="match status" value="1"/>
</dbReference>
<protein>
    <recommendedName>
        <fullName evidence="3">peptidylprolyl isomerase</fullName>
        <ecNumber evidence="3">5.2.1.8</ecNumber>
    </recommendedName>
</protein>
<feature type="domain" description="Trigger factor ribosome-binding bacterial" evidence="9">
    <location>
        <begin position="97"/>
        <end position="232"/>
    </location>
</feature>
<evidence type="ECO:0000256" key="1">
    <source>
        <dbReference type="ARBA" id="ARBA00000971"/>
    </source>
</evidence>
<evidence type="ECO:0000256" key="6">
    <source>
        <dbReference type="ARBA" id="ARBA00023235"/>
    </source>
</evidence>
<dbReference type="SUPFAM" id="SSF102735">
    <property type="entry name" value="Trigger factor ribosome-binding domain"/>
    <property type="match status" value="1"/>
</dbReference>
<dbReference type="Pfam" id="PF05698">
    <property type="entry name" value="Trigger_C"/>
    <property type="match status" value="1"/>
</dbReference>
<dbReference type="EC" id="5.2.1.8" evidence="3"/>
<dbReference type="Gene3D" id="3.10.50.40">
    <property type="match status" value="1"/>
</dbReference>
<dbReference type="InterPro" id="IPR008881">
    <property type="entry name" value="Trigger_fac_ribosome-bd_bac"/>
</dbReference>
<comment type="function">
    <text evidence="7">Involved in protein export. Acts as a chaperone by maintaining the newly synthesized protein in an open conformation. Functions as a peptidyl-prolyl cis-trans isomerase.</text>
</comment>
<feature type="coiled-coil region" evidence="8">
    <location>
        <begin position="492"/>
        <end position="526"/>
    </location>
</feature>
<evidence type="ECO:0000256" key="4">
    <source>
        <dbReference type="ARBA" id="ARBA00023110"/>
    </source>
</evidence>
<dbReference type="GO" id="GO:0051083">
    <property type="term" value="P:'de novo' cotranslational protein folding"/>
    <property type="evidence" value="ECO:0007669"/>
    <property type="project" value="TreeGrafter"/>
</dbReference>
<organism evidence="11 12">
    <name type="scientific">Marchantia polymorpha subsp. ruderalis</name>
    <dbReference type="NCBI Taxonomy" id="1480154"/>
    <lineage>
        <taxon>Eukaryota</taxon>
        <taxon>Viridiplantae</taxon>
        <taxon>Streptophyta</taxon>
        <taxon>Embryophyta</taxon>
        <taxon>Marchantiophyta</taxon>
        <taxon>Marchantiopsida</taxon>
        <taxon>Marchantiidae</taxon>
        <taxon>Marchantiales</taxon>
        <taxon>Marchantiaceae</taxon>
        <taxon>Marchantia</taxon>
    </lineage>
</organism>
<dbReference type="PANTHER" id="PTHR30560:SF3">
    <property type="entry name" value="TRIGGER FACTOR-LIKE PROTEIN TIG, CHLOROPLASTIC"/>
    <property type="match status" value="1"/>
</dbReference>
<comment type="caution">
    <text evidence="11">The sequence shown here is derived from an EMBL/GenBank/DDBJ whole genome shotgun (WGS) entry which is preliminary data.</text>
</comment>
<dbReference type="InterPro" id="IPR005215">
    <property type="entry name" value="Trig_fac"/>
</dbReference>
<dbReference type="Proteomes" id="UP000077202">
    <property type="component" value="Unassembled WGS sequence"/>
</dbReference>
<evidence type="ECO:0000313" key="11">
    <source>
        <dbReference type="EMBL" id="OAE27802.1"/>
    </source>
</evidence>
<dbReference type="Pfam" id="PF05697">
    <property type="entry name" value="Trigger_N"/>
    <property type="match status" value="1"/>
</dbReference>
<dbReference type="FunFam" id="3.30.70.1050:FF:000004">
    <property type="entry name" value="Trigger factor"/>
    <property type="match status" value="1"/>
</dbReference>
<dbReference type="InterPro" id="IPR036611">
    <property type="entry name" value="Trigger_fac_ribosome-bd_sf"/>
</dbReference>
<dbReference type="EMBL" id="LVLJ01001831">
    <property type="protein sequence ID" value="OAE27802.1"/>
    <property type="molecule type" value="Genomic_DNA"/>
</dbReference>
<dbReference type="Gene3D" id="1.10.3120.10">
    <property type="entry name" value="Trigger factor, C-terminal domain"/>
    <property type="match status" value="1"/>
</dbReference>
<dbReference type="InterPro" id="IPR008880">
    <property type="entry name" value="Trigger_fac_C"/>
</dbReference>
<keyword evidence="5" id="KW-0143">Chaperone</keyword>
<dbReference type="SUPFAM" id="SSF109998">
    <property type="entry name" value="Triger factor/SurA peptide-binding domain-like"/>
    <property type="match status" value="1"/>
</dbReference>
<evidence type="ECO:0000256" key="2">
    <source>
        <dbReference type="ARBA" id="ARBA00005464"/>
    </source>
</evidence>
<dbReference type="PANTHER" id="PTHR30560">
    <property type="entry name" value="TRIGGER FACTOR CHAPERONE AND PEPTIDYL-PROLYL CIS/TRANS ISOMERASE"/>
    <property type="match status" value="1"/>
</dbReference>
<dbReference type="GO" id="GO:0044183">
    <property type="term" value="F:protein folding chaperone"/>
    <property type="evidence" value="ECO:0007669"/>
    <property type="project" value="TreeGrafter"/>
</dbReference>
<dbReference type="GO" id="GO:0043022">
    <property type="term" value="F:ribosome binding"/>
    <property type="evidence" value="ECO:0007669"/>
    <property type="project" value="TreeGrafter"/>
</dbReference>
<evidence type="ECO:0000313" key="12">
    <source>
        <dbReference type="Proteomes" id="UP000077202"/>
    </source>
</evidence>
<dbReference type="InterPro" id="IPR027304">
    <property type="entry name" value="Trigger_fact/SurA_dom_sf"/>
</dbReference>
<dbReference type="GO" id="GO:0015031">
    <property type="term" value="P:protein transport"/>
    <property type="evidence" value="ECO:0007669"/>
    <property type="project" value="InterPro"/>
</dbReference>
<dbReference type="Gene3D" id="3.30.70.1050">
    <property type="entry name" value="Trigger factor ribosome-binding domain"/>
    <property type="match status" value="1"/>
</dbReference>
<sequence>MASAVVCTSCICPRVFVEQAGRAAVKAASAAPVLSSSFCGKQSWTRREGRFSLTHRNGQLNARRPASCWAHVGFVVNTVAVANESVTTTTPMGLEVVETDRPNCRVQLSITVPANICKSAYNDVIKEFSKKAKVPGFRPGKRIPENVLVNYIGPAQVRSSAVEAILKKTLPEALSSVAGRALKESEHIVSKFQDLEAGFSPDGPLSYDVAVDVAPEIKWVTEKAYRNMEVEVNLENDLTPGQAAAAEFRSRLKDLGSLRVKETGGLEMCDVAIIDISCNRINADGSLGDKVLSAEQKGKRITLASCFQLDTEDGANFLPGFVDALIGINREETREFDLVFPQTWQQESLRGIHAKFTGYCKEIFVRRLPEVDDTIAPKLMEGCTTIQQVRIELQNKHEVIQVQAKKQATQLAIAAELSKVVVLDVPNSLLEEQGRQMYAAKLIELQAQAKLTKEQVVQLSSQEMVTNYLQAQKEKIMDSVKQTLAVAEIYKLENLQYTEEELNAEIETAIEEFKRYNQEYDEKRVKEQAAELLEGSKVMDWLVANSRISYSIVTFVE</sequence>
<feature type="domain" description="Trigger factor C-terminal" evidence="10">
    <location>
        <begin position="385"/>
        <end position="543"/>
    </location>
</feature>
<keyword evidence="12" id="KW-1185">Reference proteome</keyword>
<evidence type="ECO:0000256" key="5">
    <source>
        <dbReference type="ARBA" id="ARBA00023186"/>
    </source>
</evidence>
<keyword evidence="4" id="KW-0697">Rotamase</keyword>
<proteinExistence type="inferred from homology"/>
<evidence type="ECO:0000256" key="8">
    <source>
        <dbReference type="SAM" id="Coils"/>
    </source>
</evidence>
<evidence type="ECO:0000259" key="9">
    <source>
        <dbReference type="Pfam" id="PF05697"/>
    </source>
</evidence>
<comment type="similarity">
    <text evidence="2">Belongs to the FKBP-type PPIase family. Tig subfamily.</text>
</comment>
<evidence type="ECO:0000256" key="7">
    <source>
        <dbReference type="ARBA" id="ARBA00024849"/>
    </source>
</evidence>
<accession>A0A176W5K0</accession>
<keyword evidence="6" id="KW-0413">Isomerase</keyword>
<name>A0A176W5K0_MARPO</name>
<reference evidence="11" key="1">
    <citation type="submission" date="2016-03" db="EMBL/GenBank/DDBJ databases">
        <title>Mechanisms controlling the formation of the plant cell surface in tip-growing cells are functionally conserved among land plants.</title>
        <authorList>
            <person name="Honkanen S."/>
            <person name="Jones V.A."/>
            <person name="Morieri G."/>
            <person name="Champion C."/>
            <person name="Hetherington A.J."/>
            <person name="Kelly S."/>
            <person name="Saint-Marcoux D."/>
            <person name="Proust H."/>
            <person name="Prescott H."/>
            <person name="Dolan L."/>
        </authorList>
    </citation>
    <scope>NUCLEOTIDE SEQUENCE [LARGE SCALE GENOMIC DNA]</scope>
    <source>
        <tissue evidence="11">Whole gametophyte</tissue>
    </source>
</reference>
<evidence type="ECO:0000256" key="3">
    <source>
        <dbReference type="ARBA" id="ARBA00013194"/>
    </source>
</evidence>
<comment type="catalytic activity">
    <reaction evidence="1">
        <text>[protein]-peptidylproline (omega=180) = [protein]-peptidylproline (omega=0)</text>
        <dbReference type="Rhea" id="RHEA:16237"/>
        <dbReference type="Rhea" id="RHEA-COMP:10747"/>
        <dbReference type="Rhea" id="RHEA-COMP:10748"/>
        <dbReference type="ChEBI" id="CHEBI:83833"/>
        <dbReference type="ChEBI" id="CHEBI:83834"/>
        <dbReference type="EC" id="5.2.1.8"/>
    </reaction>
</comment>
<keyword evidence="8" id="KW-0175">Coiled coil</keyword>
<gene>
    <name evidence="11" type="ORF">AXG93_1468s1000</name>
</gene>
<evidence type="ECO:0000259" key="10">
    <source>
        <dbReference type="Pfam" id="PF05698"/>
    </source>
</evidence>
<dbReference type="GO" id="GO:0003755">
    <property type="term" value="F:peptidyl-prolyl cis-trans isomerase activity"/>
    <property type="evidence" value="ECO:0007669"/>
    <property type="project" value="UniProtKB-KW"/>
</dbReference>